<evidence type="ECO:0000256" key="3">
    <source>
        <dbReference type="ARBA" id="ARBA00022448"/>
    </source>
</evidence>
<reference evidence="11" key="1">
    <citation type="journal article" date="2019" name="Int. J. Syst. Evol. Microbiol.">
        <title>The Global Catalogue of Microorganisms (GCM) 10K type strain sequencing project: providing services to taxonomists for standard genome sequencing and annotation.</title>
        <authorList>
            <consortium name="The Broad Institute Genomics Platform"/>
            <consortium name="The Broad Institute Genome Sequencing Center for Infectious Disease"/>
            <person name="Wu L."/>
            <person name="Ma J."/>
        </authorList>
    </citation>
    <scope>NUCLEOTIDE SEQUENCE [LARGE SCALE GENOMIC DNA]</scope>
    <source>
        <strain evidence="11">CGMCC 1.12237</strain>
    </source>
</reference>
<feature type="transmembrane region" description="Helical" evidence="8">
    <location>
        <begin position="345"/>
        <end position="363"/>
    </location>
</feature>
<evidence type="ECO:0000256" key="4">
    <source>
        <dbReference type="ARBA" id="ARBA00022475"/>
    </source>
</evidence>
<feature type="domain" description="ABC transmembrane type-2" evidence="9">
    <location>
        <begin position="138"/>
        <end position="366"/>
    </location>
</feature>
<sequence length="367" mass="42007">MRAIIQSKFRIFLRKPWLFIIMTVVCIMFAFFIGKNTYSKITVPIHTNLPQEEYDVLLKKLNESDLFIFEQRSSNEVRNDVKNGSAEAGLHIEGEEVTLIANAETGNVPLLNQYVQTVYTEYLQKKELLNTVEAQDEKDKLEEVWDTALTNPIFTVEQENFRNKESKVIDTQLQGIFGFSLFFVIYTIAFNVIHILEEKEDRIWNRMIVSSVKKWEIYAGNLIYSFLMGYVQVVLVFITFHFGAGVDFYGGFVKTLIILIPYVLAIVSLCMLLAGISKTTRQYNALVPLFSVSLAMLGGAYWPIEIVSSDFMLMLSNISPLLYGMEALKGATIFDYGYMELFKPISVLMLMAVVMMGFGINLMEKRT</sequence>
<dbReference type="RefSeq" id="WP_382351787.1">
    <property type="nucleotide sequence ID" value="NZ_JBHSMC010000014.1"/>
</dbReference>
<evidence type="ECO:0000256" key="6">
    <source>
        <dbReference type="ARBA" id="ARBA00022989"/>
    </source>
</evidence>
<dbReference type="EMBL" id="JBHSMC010000014">
    <property type="protein sequence ID" value="MFC5465436.1"/>
    <property type="molecule type" value="Genomic_DNA"/>
</dbReference>
<dbReference type="InterPro" id="IPR013525">
    <property type="entry name" value="ABC2_TM"/>
</dbReference>
<keyword evidence="7 8" id="KW-0472">Membrane</keyword>
<evidence type="ECO:0000256" key="2">
    <source>
        <dbReference type="ARBA" id="ARBA00007783"/>
    </source>
</evidence>
<dbReference type="PANTHER" id="PTHR30294:SF38">
    <property type="entry name" value="TRANSPORT PERMEASE PROTEIN"/>
    <property type="match status" value="1"/>
</dbReference>
<dbReference type="InterPro" id="IPR051449">
    <property type="entry name" value="ABC-2_transporter_component"/>
</dbReference>
<evidence type="ECO:0000259" key="9">
    <source>
        <dbReference type="PROSITE" id="PS51012"/>
    </source>
</evidence>
<dbReference type="InterPro" id="IPR047817">
    <property type="entry name" value="ABC2_TM_bact-type"/>
</dbReference>
<keyword evidence="6 8" id="KW-1133">Transmembrane helix</keyword>
<evidence type="ECO:0000256" key="1">
    <source>
        <dbReference type="ARBA" id="ARBA00004651"/>
    </source>
</evidence>
<feature type="transmembrane region" description="Helical" evidence="8">
    <location>
        <begin position="217"/>
        <end position="244"/>
    </location>
</feature>
<keyword evidence="5 8" id="KW-0812">Transmembrane</keyword>
<comment type="caution">
    <text evidence="10">The sequence shown here is derived from an EMBL/GenBank/DDBJ whole genome shotgun (WGS) entry which is preliminary data.</text>
</comment>
<gene>
    <name evidence="10" type="ORF">ACFPM4_11810</name>
</gene>
<accession>A0ABW0LLM5</accession>
<organism evidence="10 11">
    <name type="scientific">Lederbergia graminis</name>
    <dbReference type="NCBI Taxonomy" id="735518"/>
    <lineage>
        <taxon>Bacteria</taxon>
        <taxon>Bacillati</taxon>
        <taxon>Bacillota</taxon>
        <taxon>Bacilli</taxon>
        <taxon>Bacillales</taxon>
        <taxon>Bacillaceae</taxon>
        <taxon>Lederbergia</taxon>
    </lineage>
</organism>
<protein>
    <submittedName>
        <fullName evidence="10">ABC transporter permease</fullName>
    </submittedName>
</protein>
<feature type="transmembrane region" description="Helical" evidence="8">
    <location>
        <begin position="12"/>
        <end position="33"/>
    </location>
</feature>
<evidence type="ECO:0000256" key="8">
    <source>
        <dbReference type="SAM" id="Phobius"/>
    </source>
</evidence>
<keyword evidence="3" id="KW-0813">Transport</keyword>
<evidence type="ECO:0000313" key="11">
    <source>
        <dbReference type="Proteomes" id="UP001596147"/>
    </source>
</evidence>
<feature type="transmembrane region" description="Helical" evidence="8">
    <location>
        <begin position="256"/>
        <end position="276"/>
    </location>
</feature>
<dbReference type="PANTHER" id="PTHR30294">
    <property type="entry name" value="MEMBRANE COMPONENT OF ABC TRANSPORTER YHHJ-RELATED"/>
    <property type="match status" value="1"/>
</dbReference>
<dbReference type="Proteomes" id="UP001596147">
    <property type="component" value="Unassembled WGS sequence"/>
</dbReference>
<feature type="transmembrane region" description="Helical" evidence="8">
    <location>
        <begin position="283"/>
        <end position="304"/>
    </location>
</feature>
<comment type="similarity">
    <text evidence="2">Belongs to the ABC-2 integral membrane protein family.</text>
</comment>
<dbReference type="Pfam" id="PF12698">
    <property type="entry name" value="ABC2_membrane_3"/>
    <property type="match status" value="1"/>
</dbReference>
<proteinExistence type="inferred from homology"/>
<evidence type="ECO:0000313" key="10">
    <source>
        <dbReference type="EMBL" id="MFC5465436.1"/>
    </source>
</evidence>
<comment type="subcellular location">
    <subcellularLocation>
        <location evidence="1">Cell membrane</location>
        <topology evidence="1">Multi-pass membrane protein</topology>
    </subcellularLocation>
</comment>
<dbReference type="PROSITE" id="PS51012">
    <property type="entry name" value="ABC_TM2"/>
    <property type="match status" value="1"/>
</dbReference>
<feature type="transmembrane region" description="Helical" evidence="8">
    <location>
        <begin position="176"/>
        <end position="196"/>
    </location>
</feature>
<keyword evidence="4" id="KW-1003">Cell membrane</keyword>
<keyword evidence="11" id="KW-1185">Reference proteome</keyword>
<evidence type="ECO:0000256" key="7">
    <source>
        <dbReference type="ARBA" id="ARBA00023136"/>
    </source>
</evidence>
<evidence type="ECO:0000256" key="5">
    <source>
        <dbReference type="ARBA" id="ARBA00022692"/>
    </source>
</evidence>
<name>A0ABW0LLM5_9BACI</name>